<keyword evidence="4 6" id="KW-0472">Membrane</keyword>
<feature type="compositionally biased region" description="Basic and acidic residues" evidence="5">
    <location>
        <begin position="176"/>
        <end position="189"/>
    </location>
</feature>
<accession>C5LT67</accession>
<reference evidence="7 8" key="1">
    <citation type="submission" date="2008-07" db="EMBL/GenBank/DDBJ databases">
        <authorList>
            <person name="El-Sayed N."/>
            <person name="Caler E."/>
            <person name="Inman J."/>
            <person name="Amedeo P."/>
            <person name="Hass B."/>
            <person name="Wortman J."/>
        </authorList>
    </citation>
    <scope>NUCLEOTIDE SEQUENCE [LARGE SCALE GENOMIC DNA]</scope>
    <source>
        <strain evidence="8">ATCC 50983 / TXsc</strain>
    </source>
</reference>
<dbReference type="RefSeq" id="XP_002767317.1">
    <property type="nucleotide sequence ID" value="XM_002767271.1"/>
</dbReference>
<keyword evidence="8" id="KW-1185">Reference proteome</keyword>
<dbReference type="EMBL" id="GG685288">
    <property type="protein sequence ID" value="EER00035.1"/>
    <property type="molecule type" value="Genomic_DNA"/>
</dbReference>
<name>C5LT67_PERM5</name>
<dbReference type="OrthoDB" id="10507954at2759"/>
<dbReference type="Proteomes" id="UP000007800">
    <property type="component" value="Unassembled WGS sequence"/>
</dbReference>
<evidence type="ECO:0000256" key="1">
    <source>
        <dbReference type="ARBA" id="ARBA00004141"/>
    </source>
</evidence>
<evidence type="ECO:0000313" key="7">
    <source>
        <dbReference type="EMBL" id="EER00035.1"/>
    </source>
</evidence>
<feature type="compositionally biased region" description="Gly residues" evidence="5">
    <location>
        <begin position="163"/>
        <end position="172"/>
    </location>
</feature>
<proteinExistence type="predicted"/>
<feature type="transmembrane region" description="Helical" evidence="6">
    <location>
        <begin position="117"/>
        <end position="140"/>
    </location>
</feature>
<evidence type="ECO:0000256" key="5">
    <source>
        <dbReference type="SAM" id="MobiDB-lite"/>
    </source>
</evidence>
<evidence type="ECO:0000256" key="3">
    <source>
        <dbReference type="ARBA" id="ARBA00022989"/>
    </source>
</evidence>
<feature type="region of interest" description="Disordered" evidence="5">
    <location>
        <begin position="157"/>
        <end position="189"/>
    </location>
</feature>
<protein>
    <submittedName>
        <fullName evidence="7">Uncharacterized protein</fullName>
    </submittedName>
</protein>
<dbReference type="GO" id="GO:0015095">
    <property type="term" value="F:magnesium ion transmembrane transporter activity"/>
    <property type="evidence" value="ECO:0007669"/>
    <property type="project" value="InterPro"/>
</dbReference>
<comment type="subcellular location">
    <subcellularLocation>
        <location evidence="1">Membrane</location>
        <topology evidence="1">Multi-pass membrane protein</topology>
    </subcellularLocation>
</comment>
<feature type="transmembrane region" description="Helical" evidence="6">
    <location>
        <begin position="84"/>
        <end position="105"/>
    </location>
</feature>
<dbReference type="PROSITE" id="PS51257">
    <property type="entry name" value="PROKAR_LIPOPROTEIN"/>
    <property type="match status" value="1"/>
</dbReference>
<dbReference type="GO" id="GO:0016020">
    <property type="term" value="C:membrane"/>
    <property type="evidence" value="ECO:0007669"/>
    <property type="project" value="UniProtKB-SubCell"/>
</dbReference>
<dbReference type="GeneID" id="9049730"/>
<sequence length="189" mass="19968">MLEALARPGSIGVVLLLVACVAINLGMILQKLATVKCGMGGRGFWATCGFSVDYLTNGYLWSGLVLYSVGQYGCLHALAMAPHFTYAFLNAIIIISNSFLAPWLLGEKHRGWSMQCAWLMAAGSTAVLMADGSTLIMLLVDGSGGTVKGDAWRKEAELESHNSGGGVGGSGGENVSSKEKPDREMSMRC</sequence>
<dbReference type="InterPro" id="IPR008521">
    <property type="entry name" value="Mg_trans_NIPA"/>
</dbReference>
<evidence type="ECO:0000256" key="6">
    <source>
        <dbReference type="SAM" id="Phobius"/>
    </source>
</evidence>
<evidence type="ECO:0000313" key="8">
    <source>
        <dbReference type="Proteomes" id="UP000007800"/>
    </source>
</evidence>
<gene>
    <name evidence="7" type="ORF">Pmar_PMAR024511</name>
</gene>
<evidence type="ECO:0000256" key="2">
    <source>
        <dbReference type="ARBA" id="ARBA00022692"/>
    </source>
</evidence>
<organism evidence="8">
    <name type="scientific">Perkinsus marinus (strain ATCC 50983 / TXsc)</name>
    <dbReference type="NCBI Taxonomy" id="423536"/>
    <lineage>
        <taxon>Eukaryota</taxon>
        <taxon>Sar</taxon>
        <taxon>Alveolata</taxon>
        <taxon>Perkinsozoa</taxon>
        <taxon>Perkinsea</taxon>
        <taxon>Perkinsida</taxon>
        <taxon>Perkinsidae</taxon>
        <taxon>Perkinsus</taxon>
    </lineage>
</organism>
<dbReference type="InParanoid" id="C5LT67"/>
<dbReference type="Pfam" id="PF05653">
    <property type="entry name" value="Mg_trans_NIPA"/>
    <property type="match status" value="1"/>
</dbReference>
<evidence type="ECO:0000256" key="4">
    <source>
        <dbReference type="ARBA" id="ARBA00023136"/>
    </source>
</evidence>
<feature type="transmembrane region" description="Helical" evidence="6">
    <location>
        <begin position="12"/>
        <end position="32"/>
    </location>
</feature>
<dbReference type="AlphaFoldDB" id="C5LT67"/>
<keyword evidence="2 6" id="KW-0812">Transmembrane</keyword>
<keyword evidence="3 6" id="KW-1133">Transmembrane helix</keyword>